<evidence type="ECO:0008006" key="3">
    <source>
        <dbReference type="Google" id="ProtNLM"/>
    </source>
</evidence>
<reference evidence="1 2" key="1">
    <citation type="submission" date="2017-11" db="EMBL/GenBank/DDBJ databases">
        <title>Draft genome sequence of magnetotactic bacterium Magnetospirillum kuznetsovii LBB-42.</title>
        <authorList>
            <person name="Grouzdev D.S."/>
            <person name="Rysina M.S."/>
            <person name="Baslerov R.V."/>
            <person name="Koziaeva V."/>
        </authorList>
    </citation>
    <scope>NUCLEOTIDE SEQUENCE [LARGE SCALE GENOMIC DNA]</scope>
    <source>
        <strain evidence="1 2">LBB-42</strain>
    </source>
</reference>
<protein>
    <recommendedName>
        <fullName evidence="3">DUF1800 domain-containing protein</fullName>
    </recommendedName>
</protein>
<dbReference type="AlphaFoldDB" id="A0A364P022"/>
<accession>A0A364P022</accession>
<dbReference type="EMBL" id="PGTO01000004">
    <property type="protein sequence ID" value="RAU22681.1"/>
    <property type="molecule type" value="Genomic_DNA"/>
</dbReference>
<organism evidence="1 2">
    <name type="scientific">Paramagnetospirillum kuznetsovii</name>
    <dbReference type="NCBI Taxonomy" id="2053833"/>
    <lineage>
        <taxon>Bacteria</taxon>
        <taxon>Pseudomonadati</taxon>
        <taxon>Pseudomonadota</taxon>
        <taxon>Alphaproteobacteria</taxon>
        <taxon>Rhodospirillales</taxon>
        <taxon>Magnetospirillaceae</taxon>
        <taxon>Paramagnetospirillum</taxon>
    </lineage>
</organism>
<dbReference type="InterPro" id="IPR014917">
    <property type="entry name" value="DUF1800"/>
</dbReference>
<evidence type="ECO:0000313" key="1">
    <source>
        <dbReference type="EMBL" id="RAU22681.1"/>
    </source>
</evidence>
<proteinExistence type="predicted"/>
<name>A0A364P022_9PROT</name>
<dbReference type="Pfam" id="PF08811">
    <property type="entry name" value="DUF1800"/>
    <property type="match status" value="1"/>
</dbReference>
<dbReference type="Proteomes" id="UP000251075">
    <property type="component" value="Unassembled WGS sequence"/>
</dbReference>
<gene>
    <name evidence="1" type="ORF">CU669_08390</name>
</gene>
<keyword evidence="2" id="KW-1185">Reference proteome</keyword>
<sequence>MSKEQALLALCRFGMGAAPGEAAVMASDPRGWVIAQLDAQSSVSAEISGFDSAARLLTRLAELKRERKDDKDAGKGELRRAFIAEAAARTRAAAASQAPFVERLVRFWSNHFTVSTKRAQIAPAVGAFEREAIRPHVTGRFLDMLRAVARHPVMLGYLDNAQSIGPNSVAGQKRSRGLNENLAREMLELHTLGVDGGYDQGDVESLARILTGWTVDPARGEFRFVARMHEPGRKHLLGRSFDGGEGEGEEALAMLSRHPSTARFIAVKLARHFAGDEPPASLVDALAGTFIQSDGDLKELSRVLALRGEPWAKPLAKIRSPDDLVVATLKALGDWERNEEGDRRLVQSLAILGQPPWGAASPAGWSDRAEAWIAPEALMLRLEWARAVSGRMARRVGGTAAVADQVIMAGPRTRQAMTDAKGADSLFLLLASREFQRR</sequence>
<evidence type="ECO:0000313" key="2">
    <source>
        <dbReference type="Proteomes" id="UP000251075"/>
    </source>
</evidence>
<comment type="caution">
    <text evidence="1">The sequence shown here is derived from an EMBL/GenBank/DDBJ whole genome shotgun (WGS) entry which is preliminary data.</text>
</comment>
<dbReference type="RefSeq" id="WP_112143576.1">
    <property type="nucleotide sequence ID" value="NZ_PGTO01000004.1"/>
</dbReference>
<dbReference type="OrthoDB" id="9772295at2"/>